<evidence type="ECO:0000259" key="7">
    <source>
        <dbReference type="PROSITE" id="PS50157"/>
    </source>
</evidence>
<dbReference type="Gene3D" id="3.30.160.60">
    <property type="entry name" value="Classic Zinc Finger"/>
    <property type="match status" value="1"/>
</dbReference>
<evidence type="ECO:0000256" key="1">
    <source>
        <dbReference type="ARBA" id="ARBA00022723"/>
    </source>
</evidence>
<dbReference type="InterPro" id="IPR036236">
    <property type="entry name" value="Znf_C2H2_sf"/>
</dbReference>
<keyword evidence="3 5" id="KW-0863">Zinc-finger</keyword>
<dbReference type="PROSITE" id="PS50157">
    <property type="entry name" value="ZINC_FINGER_C2H2_2"/>
    <property type="match status" value="1"/>
</dbReference>
<keyword evidence="4" id="KW-0862">Zinc</keyword>
<dbReference type="FunFam" id="3.30.160.60:FF:000100">
    <property type="entry name" value="Zinc finger 45-like"/>
    <property type="match status" value="1"/>
</dbReference>
<dbReference type="SUPFAM" id="SSF57667">
    <property type="entry name" value="beta-beta-alpha zinc fingers"/>
    <property type="match status" value="1"/>
</dbReference>
<keyword evidence="1" id="KW-0479">Metal-binding</keyword>
<evidence type="ECO:0000256" key="6">
    <source>
        <dbReference type="SAM" id="MobiDB-lite"/>
    </source>
</evidence>
<dbReference type="Proteomes" id="UP000290189">
    <property type="component" value="Unassembled WGS sequence"/>
</dbReference>
<feature type="region of interest" description="Disordered" evidence="6">
    <location>
        <begin position="143"/>
        <end position="163"/>
    </location>
</feature>
<name>A0A3P3YLG9_PLABS</name>
<evidence type="ECO:0000256" key="5">
    <source>
        <dbReference type="PROSITE-ProRule" id="PRU00042"/>
    </source>
</evidence>
<dbReference type="AlphaFoldDB" id="A0A3P3YLG9"/>
<sequence>MEIVMQPGDVARSPTRARYMSSRPNPISVPSPVYHAAPISYMGLSPGALSPGSMLLNSPMHYPSTMHMSPVLPQRHCLASSDPTSGFFMGYTPPAVPSSNKAPAPFDYVNLPPTMRSSSPQIVPPPRLPGNFSPMFLTGSPVLSLPPSPQFKQQPASRLRPAPSLRKQVLMRVHERQPNSHAQQHVNDSGSSGDEADDVASPVKASRKTLPADGDLTRIDHRHQHHYASLTMTGLYGESVPLNRIRVWTDGKGGEPLYDCVCGKRAPNPSLHKVKRHAYRHAVSSYTCDLCGKIFKAHWSLNAHKRIHKAPET</sequence>
<evidence type="ECO:0000313" key="8">
    <source>
        <dbReference type="EMBL" id="SPR01024.1"/>
    </source>
</evidence>
<feature type="domain" description="C2H2-type" evidence="7">
    <location>
        <begin position="286"/>
        <end position="313"/>
    </location>
</feature>
<organism evidence="8 9">
    <name type="scientific">Plasmodiophora brassicae</name>
    <name type="common">Clubroot disease agent</name>
    <dbReference type="NCBI Taxonomy" id="37360"/>
    <lineage>
        <taxon>Eukaryota</taxon>
        <taxon>Sar</taxon>
        <taxon>Rhizaria</taxon>
        <taxon>Endomyxa</taxon>
        <taxon>Phytomyxea</taxon>
        <taxon>Plasmodiophorida</taxon>
        <taxon>Plasmodiophoridae</taxon>
        <taxon>Plasmodiophora</taxon>
    </lineage>
</organism>
<gene>
    <name evidence="8" type="ORF">PLBR_LOCUS8239</name>
</gene>
<accession>A0A3P3YLG9</accession>
<dbReference type="PROSITE" id="PS00028">
    <property type="entry name" value="ZINC_FINGER_C2H2_1"/>
    <property type="match status" value="1"/>
</dbReference>
<reference evidence="8 9" key="1">
    <citation type="submission" date="2018-03" db="EMBL/GenBank/DDBJ databases">
        <authorList>
            <person name="Fogelqvist J."/>
        </authorList>
    </citation>
    <scope>NUCLEOTIDE SEQUENCE [LARGE SCALE GENOMIC DNA]</scope>
</reference>
<keyword evidence="2" id="KW-0677">Repeat</keyword>
<feature type="compositionally biased region" description="Polar residues" evidence="6">
    <location>
        <begin position="179"/>
        <end position="192"/>
    </location>
</feature>
<evidence type="ECO:0000256" key="3">
    <source>
        <dbReference type="ARBA" id="ARBA00022771"/>
    </source>
</evidence>
<dbReference type="EMBL" id="OVEO01000016">
    <property type="protein sequence ID" value="SPR01024.1"/>
    <property type="molecule type" value="Genomic_DNA"/>
</dbReference>
<geneLocation type="mitochondrion" evidence="8"/>
<evidence type="ECO:0000256" key="4">
    <source>
        <dbReference type="ARBA" id="ARBA00022833"/>
    </source>
</evidence>
<evidence type="ECO:0000256" key="2">
    <source>
        <dbReference type="ARBA" id="ARBA00022737"/>
    </source>
</evidence>
<dbReference type="SMART" id="SM00355">
    <property type="entry name" value="ZnF_C2H2"/>
    <property type="match status" value="1"/>
</dbReference>
<keyword evidence="8" id="KW-0496">Mitochondrion</keyword>
<proteinExistence type="predicted"/>
<dbReference type="GO" id="GO:0008270">
    <property type="term" value="F:zinc ion binding"/>
    <property type="evidence" value="ECO:0007669"/>
    <property type="project" value="UniProtKB-KW"/>
</dbReference>
<evidence type="ECO:0000313" key="9">
    <source>
        <dbReference type="Proteomes" id="UP000290189"/>
    </source>
</evidence>
<protein>
    <recommendedName>
        <fullName evidence="7">C2H2-type domain-containing protein</fullName>
    </recommendedName>
</protein>
<feature type="region of interest" description="Disordered" evidence="6">
    <location>
        <begin position="175"/>
        <end position="218"/>
    </location>
</feature>
<dbReference type="InterPro" id="IPR013087">
    <property type="entry name" value="Znf_C2H2_type"/>
</dbReference>